<accession>A0AAX4J016</accession>
<dbReference type="EMBL" id="CP137313">
    <property type="protein sequence ID" value="WQF88889.1"/>
    <property type="molecule type" value="Genomic_DNA"/>
</dbReference>
<dbReference type="Proteomes" id="UP001322277">
    <property type="component" value="Chromosome 9"/>
</dbReference>
<evidence type="ECO:0000313" key="2">
    <source>
        <dbReference type="EMBL" id="WQF88889.1"/>
    </source>
</evidence>
<organism evidence="2 3">
    <name type="scientific">Colletotrichum destructivum</name>
    <dbReference type="NCBI Taxonomy" id="34406"/>
    <lineage>
        <taxon>Eukaryota</taxon>
        <taxon>Fungi</taxon>
        <taxon>Dikarya</taxon>
        <taxon>Ascomycota</taxon>
        <taxon>Pezizomycotina</taxon>
        <taxon>Sordariomycetes</taxon>
        <taxon>Hypocreomycetidae</taxon>
        <taxon>Glomerellales</taxon>
        <taxon>Glomerellaceae</taxon>
        <taxon>Colletotrichum</taxon>
        <taxon>Colletotrichum destructivum species complex</taxon>
    </lineage>
</organism>
<sequence>MLSVVLSLCQEDESDDATQSQQIQTRTPAFCLCLFAFSPLPSASPFEIPLGYQALFLFVFPDNGREGGGFLFGVFLFFFSFFPHAICSLDRMT</sequence>
<name>A0AAX4J016_9PEZI</name>
<feature type="transmembrane region" description="Helical" evidence="1">
    <location>
        <begin position="70"/>
        <end position="89"/>
    </location>
</feature>
<dbReference type="AlphaFoldDB" id="A0AAX4J016"/>
<keyword evidence="1" id="KW-0812">Transmembrane</keyword>
<keyword evidence="3" id="KW-1185">Reference proteome</keyword>
<protein>
    <submittedName>
        <fullName evidence="2">Uncharacterized protein</fullName>
    </submittedName>
</protein>
<dbReference type="RefSeq" id="XP_062786110.1">
    <property type="nucleotide sequence ID" value="XM_062930059.1"/>
</dbReference>
<dbReference type="GeneID" id="87950403"/>
<gene>
    <name evidence="2" type="ORF">CDEST_13903</name>
</gene>
<keyword evidence="1" id="KW-0472">Membrane</keyword>
<reference evidence="3" key="1">
    <citation type="journal article" date="2023" name="bioRxiv">
        <title>Complete genome of the Medicago anthracnose fungus, Colletotrichum destructivum, reveals a mini-chromosome-like region within a core chromosome.</title>
        <authorList>
            <person name="Lapalu N."/>
            <person name="Simon A."/>
            <person name="Lu A."/>
            <person name="Plaumann P.-L."/>
            <person name="Amselem J."/>
            <person name="Pigne S."/>
            <person name="Auger A."/>
            <person name="Koch C."/>
            <person name="Dallery J.-F."/>
            <person name="O'Connell R.J."/>
        </authorList>
    </citation>
    <scope>NUCLEOTIDE SEQUENCE [LARGE SCALE GENOMIC DNA]</scope>
    <source>
        <strain evidence="3">CBS 520.97</strain>
    </source>
</reference>
<evidence type="ECO:0000313" key="3">
    <source>
        <dbReference type="Proteomes" id="UP001322277"/>
    </source>
</evidence>
<keyword evidence="1" id="KW-1133">Transmembrane helix</keyword>
<evidence type="ECO:0000256" key="1">
    <source>
        <dbReference type="SAM" id="Phobius"/>
    </source>
</evidence>
<proteinExistence type="predicted"/>
<dbReference type="KEGG" id="cdet:87950403"/>